<feature type="region of interest" description="Disordered" evidence="1">
    <location>
        <begin position="365"/>
        <end position="435"/>
    </location>
</feature>
<proteinExistence type="predicted"/>
<gene>
    <name evidence="2" type="ORF">GP486_007122</name>
</gene>
<feature type="region of interest" description="Disordered" evidence="1">
    <location>
        <begin position="589"/>
        <end position="694"/>
    </location>
</feature>
<accession>A0A9P8IHX5</accession>
<dbReference type="AlphaFoldDB" id="A0A9P8IHX5"/>
<feature type="compositionally biased region" description="Polar residues" evidence="1">
    <location>
        <begin position="476"/>
        <end position="488"/>
    </location>
</feature>
<feature type="compositionally biased region" description="Basic and acidic residues" evidence="1">
    <location>
        <begin position="90"/>
        <end position="100"/>
    </location>
</feature>
<keyword evidence="3" id="KW-1185">Reference proteome</keyword>
<dbReference type="Proteomes" id="UP000750711">
    <property type="component" value="Unassembled WGS sequence"/>
</dbReference>
<dbReference type="EMBL" id="JAGHQM010001847">
    <property type="protein sequence ID" value="KAH0551661.1"/>
    <property type="molecule type" value="Genomic_DNA"/>
</dbReference>
<feature type="region of interest" description="Disordered" evidence="1">
    <location>
        <begin position="471"/>
        <end position="568"/>
    </location>
</feature>
<dbReference type="PANTHER" id="PTHR42106:SF1">
    <property type="match status" value="1"/>
</dbReference>
<feature type="region of interest" description="Disordered" evidence="1">
    <location>
        <begin position="308"/>
        <end position="352"/>
    </location>
</feature>
<feature type="region of interest" description="Disordered" evidence="1">
    <location>
        <begin position="1"/>
        <end position="131"/>
    </location>
</feature>
<dbReference type="PANTHER" id="PTHR42106">
    <property type="entry name" value="CHROMOSOME 10, WHOLE GENOME SHOTGUN SEQUENCE"/>
    <property type="match status" value="1"/>
</dbReference>
<evidence type="ECO:0000256" key="1">
    <source>
        <dbReference type="SAM" id="MobiDB-lite"/>
    </source>
</evidence>
<evidence type="ECO:0000313" key="2">
    <source>
        <dbReference type="EMBL" id="KAH0551661.1"/>
    </source>
</evidence>
<feature type="compositionally biased region" description="Polar residues" evidence="1">
    <location>
        <begin position="399"/>
        <end position="409"/>
    </location>
</feature>
<feature type="compositionally biased region" description="Polar residues" evidence="1">
    <location>
        <begin position="263"/>
        <end position="280"/>
    </location>
</feature>
<feature type="compositionally biased region" description="Acidic residues" evidence="1">
    <location>
        <begin position="247"/>
        <end position="259"/>
    </location>
</feature>
<organism evidence="2 3">
    <name type="scientific">Trichoglossum hirsutum</name>
    <dbReference type="NCBI Taxonomy" id="265104"/>
    <lineage>
        <taxon>Eukaryota</taxon>
        <taxon>Fungi</taxon>
        <taxon>Dikarya</taxon>
        <taxon>Ascomycota</taxon>
        <taxon>Pezizomycotina</taxon>
        <taxon>Geoglossomycetes</taxon>
        <taxon>Geoglossales</taxon>
        <taxon>Geoglossaceae</taxon>
        <taxon>Trichoglossum</taxon>
    </lineage>
</organism>
<feature type="compositionally biased region" description="Low complexity" evidence="1">
    <location>
        <begin position="122"/>
        <end position="131"/>
    </location>
</feature>
<protein>
    <submittedName>
        <fullName evidence="2">Uncharacterized protein</fullName>
    </submittedName>
</protein>
<feature type="compositionally biased region" description="Polar residues" evidence="1">
    <location>
        <begin position="66"/>
        <end position="83"/>
    </location>
</feature>
<sequence length="694" mass="73069">MANLKRPLSPSADQDLPRPAQRHASPFLLESQLTNQLLSQKPAGDVGHGSSASAVPGGDAEASRNGVRSLSKARSLSDTQPSLAPSPKLWETKKTAKDDTSMPSTPRRGLLPARGLSLQMPSNSPSHSTSLSFIHRAPLSPKLDSSSTYGAPASVLPRRSRGLDFSRACTNLHHSTLAEQPSPDSSPIMFGRGMSIPRRGFSSNGLDSPSYNSGSFWSIMGTTERAGISSSVGSVNMLDSDSGTSSSDEDELMDPDEDPIVMTPQTQRAVHSTAQTNISNPFGPVNASPGGDWVGNYSPAAASLMRFQRSRRLRGGRSRKSSSSGTASGSSAIPSPSPGSPPIKTIEGVGGSGYFAKELARKGVESRRESISLGTKELHLSSGGESDEGGMNGAKAARDSSSNASSGVTQGKDEKRGVIRRPVTRRGSLLPKTKNFARIRAVLMEEATPVDTEVRREAEVIRQVRESDVNLEPTYHISQPTTGDSSPSLLPAVTGLEDMPGKEATGNDGSGGTSESGPPGSFSHQAMKLSGGKEFWNSFDNRMHTPPPPTFPRGSSAAVSEDMALDSPALSSPPMALLFPIQTGTHEGQLANLTSEVPRRLKRRHDDSLEPISLKRRAVSPGVSAHNSPILSQSPAGKDGAWWGVPKGNREAPPGGSSHGERNGNGNNGGSGTKRFGFQGMSDTNDGLMKMSIE</sequence>
<comment type="caution">
    <text evidence="2">The sequence shown here is derived from an EMBL/GenBank/DDBJ whole genome shotgun (WGS) entry which is preliminary data.</text>
</comment>
<feature type="compositionally biased region" description="Low complexity" evidence="1">
    <location>
        <begin position="321"/>
        <end position="334"/>
    </location>
</feature>
<feature type="compositionally biased region" description="Basic residues" evidence="1">
    <location>
        <begin position="308"/>
        <end position="320"/>
    </location>
</feature>
<name>A0A9P8IHX5_9PEZI</name>
<feature type="compositionally biased region" description="Polar residues" evidence="1">
    <location>
        <begin position="625"/>
        <end position="635"/>
    </location>
</feature>
<evidence type="ECO:0000313" key="3">
    <source>
        <dbReference type="Proteomes" id="UP000750711"/>
    </source>
</evidence>
<reference evidence="2" key="1">
    <citation type="submission" date="2021-03" db="EMBL/GenBank/DDBJ databases">
        <title>Comparative genomics and phylogenomic investigation of the class Geoglossomycetes provide insights into ecological specialization and systematics.</title>
        <authorList>
            <person name="Melie T."/>
            <person name="Pirro S."/>
            <person name="Miller A.N."/>
            <person name="Quandt A."/>
        </authorList>
    </citation>
    <scope>NUCLEOTIDE SEQUENCE</scope>
    <source>
        <strain evidence="2">CAQ_001_2017</strain>
    </source>
</reference>
<feature type="region of interest" description="Disordered" evidence="1">
    <location>
        <begin position="230"/>
        <end position="286"/>
    </location>
</feature>